<protein>
    <submittedName>
        <fullName evidence="1">Uncharacterized protein</fullName>
    </submittedName>
</protein>
<comment type="caution">
    <text evidence="1">The sequence shown here is derived from an EMBL/GenBank/DDBJ whole genome shotgun (WGS) entry which is preliminary data.</text>
</comment>
<sequence length="122" mass="13099">MPSCTSPPASSSRSRPPNNGDAVLHFLGPYPDADSPIKSSDGESMSNPTSLRSGHCGLLQRLPPGAVPHKERHGGSNDIPQTQIRFTVRRIFANFALQGGLNPLRMPRNPSLSQPARAPIPR</sequence>
<accession>A0ACB9LN11</accession>
<organism evidence="1 2">
    <name type="scientific">Melastoma candidum</name>
    <dbReference type="NCBI Taxonomy" id="119954"/>
    <lineage>
        <taxon>Eukaryota</taxon>
        <taxon>Viridiplantae</taxon>
        <taxon>Streptophyta</taxon>
        <taxon>Embryophyta</taxon>
        <taxon>Tracheophyta</taxon>
        <taxon>Spermatophyta</taxon>
        <taxon>Magnoliopsida</taxon>
        <taxon>eudicotyledons</taxon>
        <taxon>Gunneridae</taxon>
        <taxon>Pentapetalae</taxon>
        <taxon>rosids</taxon>
        <taxon>malvids</taxon>
        <taxon>Myrtales</taxon>
        <taxon>Melastomataceae</taxon>
        <taxon>Melastomatoideae</taxon>
        <taxon>Melastomateae</taxon>
        <taxon>Melastoma</taxon>
    </lineage>
</organism>
<dbReference type="EMBL" id="CM042890">
    <property type="protein sequence ID" value="KAI4312468.1"/>
    <property type="molecule type" value="Genomic_DNA"/>
</dbReference>
<evidence type="ECO:0000313" key="1">
    <source>
        <dbReference type="EMBL" id="KAI4312468.1"/>
    </source>
</evidence>
<reference evidence="2" key="1">
    <citation type="journal article" date="2023" name="Front. Plant Sci.">
        <title>Chromosomal-level genome assembly of Melastoma candidum provides insights into trichome evolution.</title>
        <authorList>
            <person name="Zhong Y."/>
            <person name="Wu W."/>
            <person name="Sun C."/>
            <person name="Zou P."/>
            <person name="Liu Y."/>
            <person name="Dai S."/>
            <person name="Zhou R."/>
        </authorList>
    </citation>
    <scope>NUCLEOTIDE SEQUENCE [LARGE SCALE GENOMIC DNA]</scope>
</reference>
<dbReference type="Proteomes" id="UP001057402">
    <property type="component" value="Chromosome 11"/>
</dbReference>
<evidence type="ECO:0000313" key="2">
    <source>
        <dbReference type="Proteomes" id="UP001057402"/>
    </source>
</evidence>
<name>A0ACB9LN11_9MYRT</name>
<keyword evidence="2" id="KW-1185">Reference proteome</keyword>
<gene>
    <name evidence="1" type="ORF">MLD38_037275</name>
</gene>
<proteinExistence type="predicted"/>